<evidence type="ECO:0000313" key="1">
    <source>
        <dbReference type="EMBL" id="MBI4726973.1"/>
    </source>
</evidence>
<dbReference type="AlphaFoldDB" id="A0A933IBM4"/>
<comment type="caution">
    <text evidence="1">The sequence shown here is derived from an EMBL/GenBank/DDBJ whole genome shotgun (WGS) entry which is preliminary data.</text>
</comment>
<protein>
    <submittedName>
        <fullName evidence="1">Nucleotidyltransferase substrate binding protein</fullName>
    </submittedName>
</protein>
<proteinExistence type="predicted"/>
<dbReference type="Proteomes" id="UP000736328">
    <property type="component" value="Unassembled WGS sequence"/>
</dbReference>
<organism evidence="1 2">
    <name type="scientific">candidate division TA06 bacterium</name>
    <dbReference type="NCBI Taxonomy" id="2250710"/>
    <lineage>
        <taxon>Bacteria</taxon>
        <taxon>Bacteria division TA06</taxon>
    </lineage>
</organism>
<sequence>MNKFKLVFEDYKKAVAQLQQALSRKSDDELLQAGCLKYFEFCFELAWKSIKEAAAEEGLPECFSPKACLKQAFALGWITDEKAWLSMLEARNLMSHTYQAEQALQVYKKLSLYLDELKALQKALSKLNE</sequence>
<dbReference type="Gene3D" id="1.20.120.330">
    <property type="entry name" value="Nucleotidyltransferases domain 2"/>
    <property type="match status" value="1"/>
</dbReference>
<evidence type="ECO:0000313" key="2">
    <source>
        <dbReference type="Proteomes" id="UP000736328"/>
    </source>
</evidence>
<gene>
    <name evidence="1" type="ORF">HY768_07080</name>
</gene>
<dbReference type="SUPFAM" id="SSF81593">
    <property type="entry name" value="Nucleotidyltransferase substrate binding subunit/domain"/>
    <property type="match status" value="1"/>
</dbReference>
<dbReference type="InterPro" id="IPR010235">
    <property type="entry name" value="HepT"/>
</dbReference>
<name>A0A933IBM4_UNCT6</name>
<dbReference type="Pfam" id="PF08780">
    <property type="entry name" value="NTase_sub_bind"/>
    <property type="match status" value="1"/>
</dbReference>
<reference evidence="1" key="1">
    <citation type="submission" date="2020-07" db="EMBL/GenBank/DDBJ databases">
        <title>Huge and variable diversity of episymbiotic CPR bacteria and DPANN archaea in groundwater ecosystems.</title>
        <authorList>
            <person name="He C.Y."/>
            <person name="Keren R."/>
            <person name="Whittaker M."/>
            <person name="Farag I.F."/>
            <person name="Doudna J."/>
            <person name="Cate J.H.D."/>
            <person name="Banfield J.F."/>
        </authorList>
    </citation>
    <scope>NUCLEOTIDE SEQUENCE</scope>
    <source>
        <strain evidence="1">NC_groundwater_1520_Pr4_B-0.1um_53_5</strain>
    </source>
</reference>
<dbReference type="EMBL" id="JACQXR010000092">
    <property type="protein sequence ID" value="MBI4726973.1"/>
    <property type="molecule type" value="Genomic_DNA"/>
</dbReference>
<dbReference type="NCBIfam" id="TIGR01987">
    <property type="entry name" value="HI0074"/>
    <property type="match status" value="1"/>
</dbReference>
<accession>A0A933IBM4</accession>